<feature type="region of interest" description="Disordered" evidence="1">
    <location>
        <begin position="78"/>
        <end position="110"/>
    </location>
</feature>
<evidence type="ECO:0000256" key="1">
    <source>
        <dbReference type="SAM" id="MobiDB-lite"/>
    </source>
</evidence>
<protein>
    <submittedName>
        <fullName evidence="2">Cyclic dehypoxanthine futalosine synthase</fullName>
        <ecNumber evidence="2">1.21.98.1</ecNumber>
    </submittedName>
</protein>
<sequence>DEDQRNFRCRGGRGAHLGGGRARPVAARERRRAETPRRDGAGALPRAGPRHLHGDAHHQLHQRVRGAVRLLRLLRASQPGGRVRAHPRGRLRQDRRAAGGGGRPGGLQRRVQSQAPAALLLRPVRRRARPLRRRGGVLRAHHRRVHVPGRPRGAFVRGHGGAAARGGGALGDGRRLGDPDRGLPQAPREVQVHGGRVPEGPARRGGRGAAHHGHHGDRLRRDAGRAAGAPAAHARPPGRVPGGRAAGDLLLPPLELQAVGHGAGGQRGEPARVLEARGAVAHLPGQHQARAHLRPHPERGRLPRPGVRRGRLRPAAGGRGDAEGGRHHRPGLRTPAGGAARHGLPGGVPPRRTSPRAGPGV</sequence>
<name>A0A6J4K612_9BACT</name>
<dbReference type="GO" id="GO:0016491">
    <property type="term" value="F:oxidoreductase activity"/>
    <property type="evidence" value="ECO:0007669"/>
    <property type="project" value="UniProtKB-KW"/>
</dbReference>
<dbReference type="EC" id="1.21.98.1" evidence="2"/>
<feature type="compositionally biased region" description="Basic and acidic residues" evidence="1">
    <location>
        <begin position="172"/>
        <end position="181"/>
    </location>
</feature>
<feature type="region of interest" description="Disordered" evidence="1">
    <location>
        <begin position="286"/>
        <end position="361"/>
    </location>
</feature>
<dbReference type="AlphaFoldDB" id="A0A6J4K612"/>
<feature type="compositionally biased region" description="Gly residues" evidence="1">
    <location>
        <begin position="158"/>
        <end position="171"/>
    </location>
</feature>
<feature type="region of interest" description="Disordered" evidence="1">
    <location>
        <begin position="149"/>
        <end position="242"/>
    </location>
</feature>
<feature type="non-terminal residue" evidence="2">
    <location>
        <position position="1"/>
    </location>
</feature>
<evidence type="ECO:0000313" key="2">
    <source>
        <dbReference type="EMBL" id="CAA9296053.1"/>
    </source>
</evidence>
<feature type="compositionally biased region" description="Low complexity" evidence="1">
    <location>
        <begin position="225"/>
        <end position="239"/>
    </location>
</feature>
<feature type="non-terminal residue" evidence="2">
    <location>
        <position position="361"/>
    </location>
</feature>
<accession>A0A6J4K612</accession>
<dbReference type="EMBL" id="CADCTW010000002">
    <property type="protein sequence ID" value="CAA9296053.1"/>
    <property type="molecule type" value="Genomic_DNA"/>
</dbReference>
<feature type="region of interest" description="Disordered" evidence="1">
    <location>
        <begin position="1"/>
        <end position="61"/>
    </location>
</feature>
<feature type="compositionally biased region" description="Basic residues" evidence="1">
    <location>
        <begin position="204"/>
        <end position="218"/>
    </location>
</feature>
<keyword evidence="2" id="KW-0560">Oxidoreductase</keyword>
<feature type="compositionally biased region" description="Basic and acidic residues" evidence="1">
    <location>
        <begin position="26"/>
        <end position="40"/>
    </location>
</feature>
<reference evidence="2" key="1">
    <citation type="submission" date="2020-02" db="EMBL/GenBank/DDBJ databases">
        <authorList>
            <person name="Meier V. D."/>
        </authorList>
    </citation>
    <scope>NUCLEOTIDE SEQUENCE</scope>
    <source>
        <strain evidence="2">AVDCRST_MAG68</strain>
    </source>
</reference>
<proteinExistence type="predicted"/>
<organism evidence="2">
    <name type="scientific">uncultured Gemmatimonadota bacterium</name>
    <dbReference type="NCBI Taxonomy" id="203437"/>
    <lineage>
        <taxon>Bacteria</taxon>
        <taxon>Pseudomonadati</taxon>
        <taxon>Gemmatimonadota</taxon>
        <taxon>environmental samples</taxon>
    </lineage>
</organism>
<gene>
    <name evidence="2" type="ORF">AVDCRST_MAG68-293</name>
</gene>